<evidence type="ECO:0000313" key="1">
    <source>
        <dbReference type="EMBL" id="WEK35567.1"/>
    </source>
</evidence>
<dbReference type="Proteomes" id="UP001220610">
    <property type="component" value="Chromosome"/>
</dbReference>
<sequence>MIRKVLFTGTLMMAVFSGMAQKKQGREAISNLCGCFAVTFNYAETFTNDTTVKRLAHPMDNFAVTELAYIIEETKDKVMIQHLLVIPDGKGTVIKHWREDWQYEQTERWQYTNDKEWTRLQLPRAAVKGQWTQSVWEVSDAPRYAGSSEWVRANNQIFWLNTTDAPLPRREYTTRKDYNILERTNRITVSPAGYLHEQDNKKIIRNPGTADSLLAGEKGYNKYVRLPDSACAGAKAFWTAERAAYWQDVKEVWAQKMNASGKIILQNKVAGKVLFMELDELAEKELAREEKKKAVEALISKYL</sequence>
<reference evidence="1" key="1">
    <citation type="submission" date="2023-03" db="EMBL/GenBank/DDBJ databases">
        <title>Andean soil-derived lignocellulolytic bacterial consortium as a source of novel taxa and putative plastic-active enzymes.</title>
        <authorList>
            <person name="Diaz-Garcia L."/>
            <person name="Chuvochina M."/>
            <person name="Feuerriegel G."/>
            <person name="Bunk B."/>
            <person name="Sproer C."/>
            <person name="Streit W.R."/>
            <person name="Rodriguez L.M."/>
            <person name="Overmann J."/>
            <person name="Jimenez D.J."/>
        </authorList>
    </citation>
    <scope>NUCLEOTIDE SEQUENCE</scope>
    <source>
        <strain evidence="1">MAG 7</strain>
    </source>
</reference>
<accession>A0AAJ5WTU9</accession>
<dbReference type="AlphaFoldDB" id="A0AAJ5WTU9"/>
<evidence type="ECO:0000313" key="2">
    <source>
        <dbReference type="Proteomes" id="UP001220610"/>
    </source>
</evidence>
<dbReference type="EMBL" id="CP119311">
    <property type="protein sequence ID" value="WEK35567.1"/>
    <property type="molecule type" value="Genomic_DNA"/>
</dbReference>
<dbReference type="Pfam" id="PF20311">
    <property type="entry name" value="DUF6607"/>
    <property type="match status" value="1"/>
</dbReference>
<protein>
    <submittedName>
        <fullName evidence="1">Uncharacterized protein</fullName>
    </submittedName>
</protein>
<dbReference type="InterPro" id="IPR046715">
    <property type="entry name" value="DUF6607"/>
</dbReference>
<proteinExistence type="predicted"/>
<name>A0AAJ5WTU9_9BACT</name>
<gene>
    <name evidence="1" type="ORF">P0Y53_24040</name>
</gene>
<organism evidence="1 2">
    <name type="scientific">Candidatus Pseudobacter hemicellulosilyticus</name>
    <dbReference type="NCBI Taxonomy" id="3121375"/>
    <lineage>
        <taxon>Bacteria</taxon>
        <taxon>Pseudomonadati</taxon>
        <taxon>Bacteroidota</taxon>
        <taxon>Chitinophagia</taxon>
        <taxon>Chitinophagales</taxon>
        <taxon>Chitinophagaceae</taxon>
        <taxon>Pseudobacter</taxon>
    </lineage>
</organism>